<dbReference type="Gene3D" id="1.10.357.10">
    <property type="entry name" value="Tetracycline Repressor, domain 2"/>
    <property type="match status" value="1"/>
</dbReference>
<keyword evidence="1" id="KW-0678">Repressor</keyword>
<gene>
    <name evidence="5" type="ORF">JCM9152_3122</name>
</gene>
<sequence>MQEFVKSGFDKASTNEIVKEAGISKGSLFNYFNNKKELYLFLIGYGNKVIEQIYKEIDMSQTDLFKRIGQIGLIKFRIQKKSPKVFDFLTSINNEESVEVKTEIIKNKELALKKGYGKIYENIDFSKFQKDIDIKKAMNILNWTMLGFAEEAQKKIKSYDEIDMEMLKQWESYSDILKRSFYKEGDEE</sequence>
<organism evidence="5 6">
    <name type="scientific">Halalkalibacter hemicellulosilyticusJCM 9152</name>
    <dbReference type="NCBI Taxonomy" id="1236971"/>
    <lineage>
        <taxon>Bacteria</taxon>
        <taxon>Bacillati</taxon>
        <taxon>Bacillota</taxon>
        <taxon>Bacilli</taxon>
        <taxon>Bacillales</taxon>
        <taxon>Bacillaceae</taxon>
        <taxon>Halalkalibacter</taxon>
    </lineage>
</organism>
<dbReference type="InterPro" id="IPR001647">
    <property type="entry name" value="HTH_TetR"/>
</dbReference>
<evidence type="ECO:0000256" key="2">
    <source>
        <dbReference type="ARBA" id="ARBA00023125"/>
    </source>
</evidence>
<proteinExistence type="predicted"/>
<dbReference type="SUPFAM" id="SSF48498">
    <property type="entry name" value="Tetracyclin repressor-like, C-terminal domain"/>
    <property type="match status" value="1"/>
</dbReference>
<feature type="domain" description="HTH tetR-type" evidence="4">
    <location>
        <begin position="1"/>
        <end position="50"/>
    </location>
</feature>
<dbReference type="PROSITE" id="PS01081">
    <property type="entry name" value="HTH_TETR_1"/>
    <property type="match status" value="1"/>
</dbReference>
<dbReference type="STRING" id="1236971.JCM9152_3122"/>
<keyword evidence="2 3" id="KW-0238">DNA-binding</keyword>
<protein>
    <submittedName>
        <fullName evidence="5">Transcriptional regulator</fullName>
    </submittedName>
</protein>
<evidence type="ECO:0000313" key="6">
    <source>
        <dbReference type="Proteomes" id="UP000018895"/>
    </source>
</evidence>
<evidence type="ECO:0000256" key="3">
    <source>
        <dbReference type="PROSITE-ProRule" id="PRU00335"/>
    </source>
</evidence>
<dbReference type="InterPro" id="IPR009057">
    <property type="entry name" value="Homeodomain-like_sf"/>
</dbReference>
<dbReference type="InterPro" id="IPR050624">
    <property type="entry name" value="HTH-type_Tx_Regulator"/>
</dbReference>
<accession>W4QIB9</accession>
<dbReference type="PANTHER" id="PTHR43479">
    <property type="entry name" value="ACREF/ENVCD OPERON REPRESSOR-RELATED"/>
    <property type="match status" value="1"/>
</dbReference>
<dbReference type="AlphaFoldDB" id="W4QIB9"/>
<reference evidence="5" key="1">
    <citation type="journal article" date="2014" name="Genome Announc.">
        <title>Draft Genome Sequences of Three Alkaliphilic Bacillus Strains, Bacillus wakoensis JCM 9140T, Bacillus akibai JCM 9157T, and Bacillus hemicellulosilyticus JCM 9152T.</title>
        <authorList>
            <person name="Yuki M."/>
            <person name="Oshima K."/>
            <person name="Suda W."/>
            <person name="Oshida Y."/>
            <person name="Kitamura K."/>
            <person name="Iida T."/>
            <person name="Hattori M."/>
            <person name="Ohkuma M."/>
        </authorList>
    </citation>
    <scope>NUCLEOTIDE SEQUENCE [LARGE SCALE GENOMIC DNA]</scope>
    <source>
        <strain evidence="5">JCM 9152</strain>
    </source>
</reference>
<dbReference type="InterPro" id="IPR036271">
    <property type="entry name" value="Tet_transcr_reg_TetR-rel_C_sf"/>
</dbReference>
<dbReference type="EMBL" id="BAUU01000022">
    <property type="protein sequence ID" value="GAE31642.1"/>
    <property type="molecule type" value="Genomic_DNA"/>
</dbReference>
<keyword evidence="6" id="KW-1185">Reference proteome</keyword>
<comment type="caution">
    <text evidence="5">The sequence shown here is derived from an EMBL/GenBank/DDBJ whole genome shotgun (WGS) entry which is preliminary data.</text>
</comment>
<evidence type="ECO:0000256" key="1">
    <source>
        <dbReference type="ARBA" id="ARBA00022491"/>
    </source>
</evidence>
<name>W4QIB9_9BACI</name>
<dbReference type="Proteomes" id="UP000018895">
    <property type="component" value="Unassembled WGS sequence"/>
</dbReference>
<dbReference type="GO" id="GO:0003677">
    <property type="term" value="F:DNA binding"/>
    <property type="evidence" value="ECO:0007669"/>
    <property type="project" value="UniProtKB-UniRule"/>
</dbReference>
<dbReference type="PROSITE" id="PS50977">
    <property type="entry name" value="HTH_TETR_2"/>
    <property type="match status" value="1"/>
</dbReference>
<feature type="DNA-binding region" description="H-T-H motif" evidence="3">
    <location>
        <begin position="13"/>
        <end position="32"/>
    </location>
</feature>
<dbReference type="PANTHER" id="PTHR43479:SF11">
    <property type="entry name" value="ACREF_ENVCD OPERON REPRESSOR-RELATED"/>
    <property type="match status" value="1"/>
</dbReference>
<evidence type="ECO:0000259" key="4">
    <source>
        <dbReference type="PROSITE" id="PS50977"/>
    </source>
</evidence>
<dbReference type="OrthoDB" id="9780939at2"/>
<evidence type="ECO:0000313" key="5">
    <source>
        <dbReference type="EMBL" id="GAE31642.1"/>
    </source>
</evidence>
<dbReference type="InterPro" id="IPR023772">
    <property type="entry name" value="DNA-bd_HTH_TetR-type_CS"/>
</dbReference>
<dbReference type="Pfam" id="PF00440">
    <property type="entry name" value="TetR_N"/>
    <property type="match status" value="1"/>
</dbReference>
<dbReference type="Gene3D" id="1.10.10.60">
    <property type="entry name" value="Homeodomain-like"/>
    <property type="match status" value="1"/>
</dbReference>
<dbReference type="SUPFAM" id="SSF46689">
    <property type="entry name" value="Homeodomain-like"/>
    <property type="match status" value="1"/>
</dbReference>